<reference evidence="3" key="1">
    <citation type="submission" date="2022-12" db="EMBL/GenBank/DDBJ databases">
        <title>Draft genome assemblies for two species of Escallonia (Escalloniales).</title>
        <authorList>
            <person name="Chanderbali A."/>
            <person name="Dervinis C."/>
            <person name="Anghel I."/>
            <person name="Soltis D."/>
            <person name="Soltis P."/>
            <person name="Zapata F."/>
        </authorList>
    </citation>
    <scope>NUCLEOTIDE SEQUENCE</scope>
    <source>
        <strain evidence="3">UCBG64.0493</strain>
        <tissue evidence="3">Leaf</tissue>
    </source>
</reference>
<feature type="compositionally biased region" description="Polar residues" evidence="2">
    <location>
        <begin position="62"/>
        <end position="75"/>
    </location>
</feature>
<dbReference type="AlphaFoldDB" id="A0AA89AZM0"/>
<feature type="compositionally biased region" description="Acidic residues" evidence="2">
    <location>
        <begin position="283"/>
        <end position="297"/>
    </location>
</feature>
<feature type="region of interest" description="Disordered" evidence="2">
    <location>
        <begin position="45"/>
        <end position="81"/>
    </location>
</feature>
<evidence type="ECO:0000256" key="1">
    <source>
        <dbReference type="SAM" id="Coils"/>
    </source>
</evidence>
<accession>A0AA89AZM0</accession>
<feature type="coiled-coil region" evidence="1">
    <location>
        <begin position="374"/>
        <end position="401"/>
    </location>
</feature>
<keyword evidence="1" id="KW-0175">Coiled coil</keyword>
<feature type="region of interest" description="Disordered" evidence="2">
    <location>
        <begin position="283"/>
        <end position="315"/>
    </location>
</feature>
<comment type="caution">
    <text evidence="3">The sequence shown here is derived from an EMBL/GenBank/DDBJ whole genome shotgun (WGS) entry which is preliminary data.</text>
</comment>
<protein>
    <submittedName>
        <fullName evidence="3">Uncharacterized protein</fullName>
    </submittedName>
</protein>
<evidence type="ECO:0000256" key="2">
    <source>
        <dbReference type="SAM" id="MobiDB-lite"/>
    </source>
</evidence>
<name>A0AA89AZM0_9ASTE</name>
<sequence length="412" mass="46792">MEFALVGHMIKAADTVKMILMYEERSSLRSFLACLHELDIEQEREAGKMRPETAGEGFRDSTLLSSKPTSENVSESGDEARSVRAQLTFDPSFLEVGVPLVSFQEPKGASAKEFLTDKAQSPKPFDAHTLRSRLSSYDLKILQELCEIPPSIKLRLPDNGESANMTTLNEIGVYLDMFTNGFRVPIHPFYISVLNVYGLAPGQFSPHAWRFRLPKSQRFLFNNVWLSEYKTRSCNTLREKDLSDTELAHIKKLKEAKPLDSKYPLSNVQLRECGIIFSLNEDLNEEEEEEGENDPEEMSLRGDGSGGGSRVQGDPPLFNAQGVLRDIIANELASIHGIEEEALAQVQIGAEKLIVVDKVLDEERKRTLIEINFRREAKKKVKELNRVVERLERSKTNLIERIQNWRPTRRAQ</sequence>
<dbReference type="Proteomes" id="UP001188597">
    <property type="component" value="Unassembled WGS sequence"/>
</dbReference>
<evidence type="ECO:0000313" key="4">
    <source>
        <dbReference type="Proteomes" id="UP001188597"/>
    </source>
</evidence>
<dbReference type="EMBL" id="JAVXUP010001020">
    <property type="protein sequence ID" value="KAK3017176.1"/>
    <property type="molecule type" value="Genomic_DNA"/>
</dbReference>
<proteinExistence type="predicted"/>
<feature type="compositionally biased region" description="Basic and acidic residues" evidence="2">
    <location>
        <begin position="45"/>
        <end position="59"/>
    </location>
</feature>
<keyword evidence="4" id="KW-1185">Reference proteome</keyword>
<evidence type="ECO:0000313" key="3">
    <source>
        <dbReference type="EMBL" id="KAK3017176.1"/>
    </source>
</evidence>
<gene>
    <name evidence="3" type="ORF">RJ639_006246</name>
</gene>
<organism evidence="3 4">
    <name type="scientific">Escallonia herrerae</name>
    <dbReference type="NCBI Taxonomy" id="1293975"/>
    <lineage>
        <taxon>Eukaryota</taxon>
        <taxon>Viridiplantae</taxon>
        <taxon>Streptophyta</taxon>
        <taxon>Embryophyta</taxon>
        <taxon>Tracheophyta</taxon>
        <taxon>Spermatophyta</taxon>
        <taxon>Magnoliopsida</taxon>
        <taxon>eudicotyledons</taxon>
        <taxon>Gunneridae</taxon>
        <taxon>Pentapetalae</taxon>
        <taxon>asterids</taxon>
        <taxon>campanulids</taxon>
        <taxon>Escalloniales</taxon>
        <taxon>Escalloniaceae</taxon>
        <taxon>Escallonia</taxon>
    </lineage>
</organism>